<protein>
    <submittedName>
        <fullName evidence="3">Bacterial type II secretion system protein F domain protein</fullName>
    </submittedName>
</protein>
<evidence type="ECO:0000256" key="1">
    <source>
        <dbReference type="SAM" id="Coils"/>
    </source>
</evidence>
<feature type="transmembrane region" description="Helical" evidence="2">
    <location>
        <begin position="298"/>
        <end position="315"/>
    </location>
</feature>
<reference evidence="3 4" key="1">
    <citation type="submission" date="2018-01" db="EMBL/GenBank/DDBJ databases">
        <authorList>
            <person name="Gaut B.S."/>
            <person name="Morton B.R."/>
            <person name="Clegg M.T."/>
            <person name="Duvall M.R."/>
        </authorList>
    </citation>
    <scope>NUCLEOTIDE SEQUENCE [LARGE SCALE GENOMIC DNA]</scope>
    <source>
        <strain evidence="3">GP69</strain>
    </source>
</reference>
<sequence>MYWIMIFILAGFLVLLLLARRQEATPETPSLLKPFYKVSMYLYKKISSRFTGIFASVQVEKDLLRLHPGEAGECVKTEYYVKKTAVFLAIIFVGALFGAAARFSSQGAVILDANGELMRGNYREGARKIDLKAEYGQQQMHFQVDVEPILLSGAEVDALFADFLDKLPGCILGDNESLDKVVCDLKLTKNYENFPIDVQWESSKPGTLSSTGQLYTVEKREEVILGLQMRYGKYNLTEEIKVTLLPPDISEEEQLYQEMEEMLQRSQEESMEQETWRLPAEWHGEGIRWSQSVEDNSILLWGVSVVTAFTIFLLSDRDLHQQLEKRKKSLKREYPAIVHKLALFVGAGMTIRGAFQKLAGDYEADCRKGGSQISAYEEVLYTCRELRSGVSEGASYEHFGKRTELQEYIRLSTLLAQNLKKGNSTLLERLREEADKAAEERLQQSKKLGEEAGTKLLVPMVLMLAVVMAMIMIPALSNM</sequence>
<dbReference type="Proteomes" id="UP000236311">
    <property type="component" value="Unassembled WGS sequence"/>
</dbReference>
<evidence type="ECO:0000313" key="3">
    <source>
        <dbReference type="EMBL" id="SOY31304.1"/>
    </source>
</evidence>
<proteinExistence type="predicted"/>
<accession>A0A2K4ZLE0</accession>
<evidence type="ECO:0000256" key="2">
    <source>
        <dbReference type="SAM" id="Phobius"/>
    </source>
</evidence>
<organism evidence="3 4">
    <name type="scientific">Acetatifactor muris</name>
    <dbReference type="NCBI Taxonomy" id="879566"/>
    <lineage>
        <taxon>Bacteria</taxon>
        <taxon>Bacillati</taxon>
        <taxon>Bacillota</taxon>
        <taxon>Clostridia</taxon>
        <taxon>Lachnospirales</taxon>
        <taxon>Lachnospiraceae</taxon>
        <taxon>Acetatifactor</taxon>
    </lineage>
</organism>
<dbReference type="PANTHER" id="PTHR35007:SF2">
    <property type="entry name" value="PILUS ASSEMBLE PROTEIN"/>
    <property type="match status" value="1"/>
</dbReference>
<gene>
    <name evidence="3" type="ORF">AMURIS_04041</name>
</gene>
<name>A0A2K4ZLE0_9FIRM</name>
<feature type="transmembrane region" description="Helical" evidence="2">
    <location>
        <begin position="456"/>
        <end position="476"/>
    </location>
</feature>
<feature type="transmembrane region" description="Helical" evidence="2">
    <location>
        <begin position="336"/>
        <end position="355"/>
    </location>
</feature>
<dbReference type="RefSeq" id="WP_146040133.1">
    <property type="nucleotide sequence ID" value="NZ_JANJZD010000029.1"/>
</dbReference>
<dbReference type="AlphaFoldDB" id="A0A2K4ZLE0"/>
<dbReference type="OrthoDB" id="9793966at2"/>
<keyword evidence="2" id="KW-0472">Membrane</keyword>
<keyword evidence="2" id="KW-1133">Transmembrane helix</keyword>
<keyword evidence="4" id="KW-1185">Reference proteome</keyword>
<dbReference type="PANTHER" id="PTHR35007">
    <property type="entry name" value="INTEGRAL MEMBRANE PROTEIN-RELATED"/>
    <property type="match status" value="1"/>
</dbReference>
<dbReference type="EMBL" id="OFSM01000024">
    <property type="protein sequence ID" value="SOY31304.1"/>
    <property type="molecule type" value="Genomic_DNA"/>
</dbReference>
<feature type="coiled-coil region" evidence="1">
    <location>
        <begin position="420"/>
        <end position="447"/>
    </location>
</feature>
<keyword evidence="1" id="KW-0175">Coiled coil</keyword>
<evidence type="ECO:0000313" key="4">
    <source>
        <dbReference type="Proteomes" id="UP000236311"/>
    </source>
</evidence>
<keyword evidence="2" id="KW-0812">Transmembrane</keyword>